<dbReference type="AlphaFoldDB" id="A0A914ZCJ8"/>
<reference evidence="3" key="1">
    <citation type="submission" date="2022-11" db="UniProtKB">
        <authorList>
            <consortium name="WormBaseParasite"/>
        </authorList>
    </citation>
    <scope>IDENTIFICATION</scope>
</reference>
<evidence type="ECO:0000256" key="1">
    <source>
        <dbReference type="SAM" id="Coils"/>
    </source>
</evidence>
<name>A0A914ZCJ8_9BILA</name>
<dbReference type="Proteomes" id="UP000887577">
    <property type="component" value="Unplaced"/>
</dbReference>
<proteinExistence type="predicted"/>
<evidence type="ECO:0000313" key="2">
    <source>
        <dbReference type="Proteomes" id="UP000887577"/>
    </source>
</evidence>
<dbReference type="WBParaSite" id="PSU_v2.g9650.t1">
    <property type="protein sequence ID" value="PSU_v2.g9650.t1"/>
    <property type="gene ID" value="PSU_v2.g9650"/>
</dbReference>
<keyword evidence="1" id="KW-0175">Coiled coil</keyword>
<protein>
    <submittedName>
        <fullName evidence="3">Uncharacterized protein</fullName>
    </submittedName>
</protein>
<keyword evidence="2" id="KW-1185">Reference proteome</keyword>
<evidence type="ECO:0000313" key="3">
    <source>
        <dbReference type="WBParaSite" id="PSU_v2.g9650.t1"/>
    </source>
</evidence>
<organism evidence="2 3">
    <name type="scientific">Panagrolaimus superbus</name>
    <dbReference type="NCBI Taxonomy" id="310955"/>
    <lineage>
        <taxon>Eukaryota</taxon>
        <taxon>Metazoa</taxon>
        <taxon>Ecdysozoa</taxon>
        <taxon>Nematoda</taxon>
        <taxon>Chromadorea</taxon>
        <taxon>Rhabditida</taxon>
        <taxon>Tylenchina</taxon>
        <taxon>Panagrolaimomorpha</taxon>
        <taxon>Panagrolaimoidea</taxon>
        <taxon>Panagrolaimidae</taxon>
        <taxon>Panagrolaimus</taxon>
    </lineage>
</organism>
<feature type="coiled-coil region" evidence="1">
    <location>
        <begin position="45"/>
        <end position="169"/>
    </location>
</feature>
<accession>A0A914ZCJ8</accession>
<sequence>MENLQFKLEKTLKEKLECEKQLQNQHNSLISSYYRLENYLLESNFDEAKKELSQFKQKISNQTTLTNNNNDVILRENDATLFSNGIEETYKILRNVQAEISSLQKDLCDYQQKNSQLRQNISDKENEIKDLKDFEMLQQNTILSLNQTIEKCNHEFGEKESESEDLKRQIDIMLPKYIRNENQTLTKQIESMLIKNSECDKVDNEGDSNAAKLHSLLQDLLVMLKRNKEKCEEKFLDQIDGNILEKGEKHVIEKRDATKMVIPK</sequence>